<evidence type="ECO:0000313" key="9">
    <source>
        <dbReference type="Proteomes" id="UP000238823"/>
    </source>
</evidence>
<dbReference type="SUPFAM" id="SSF88659">
    <property type="entry name" value="Sigma3 and sigma4 domains of RNA polymerase sigma factors"/>
    <property type="match status" value="1"/>
</dbReference>
<proteinExistence type="inferred from homology"/>
<feature type="compositionally biased region" description="Basic and acidic residues" evidence="5">
    <location>
        <begin position="230"/>
        <end position="239"/>
    </location>
</feature>
<dbReference type="GO" id="GO:0016987">
    <property type="term" value="F:sigma factor activity"/>
    <property type="evidence" value="ECO:0007669"/>
    <property type="project" value="UniProtKB-KW"/>
</dbReference>
<dbReference type="InterPro" id="IPR013325">
    <property type="entry name" value="RNA_pol_sigma_r2"/>
</dbReference>
<dbReference type="InterPro" id="IPR013249">
    <property type="entry name" value="RNA_pol_sigma70_r4_t2"/>
</dbReference>
<dbReference type="RefSeq" id="WP_106088298.1">
    <property type="nucleotide sequence ID" value="NZ_PVNL01000031.1"/>
</dbReference>
<evidence type="ECO:0000256" key="5">
    <source>
        <dbReference type="SAM" id="MobiDB-lite"/>
    </source>
</evidence>
<dbReference type="GO" id="GO:0006352">
    <property type="term" value="P:DNA-templated transcription initiation"/>
    <property type="evidence" value="ECO:0007669"/>
    <property type="project" value="InterPro"/>
</dbReference>
<gene>
    <name evidence="8" type="primary">sigR_1</name>
    <name evidence="8" type="ORF">ENSA7_12490</name>
</gene>
<feature type="domain" description="RNA polymerase sigma-70 region 2" evidence="6">
    <location>
        <begin position="29"/>
        <end position="88"/>
    </location>
</feature>
<evidence type="ECO:0000256" key="2">
    <source>
        <dbReference type="ARBA" id="ARBA00023015"/>
    </source>
</evidence>
<evidence type="ECO:0000256" key="4">
    <source>
        <dbReference type="ARBA" id="ARBA00023163"/>
    </source>
</evidence>
<dbReference type="NCBIfam" id="TIGR02937">
    <property type="entry name" value="sigma70-ECF"/>
    <property type="match status" value="1"/>
</dbReference>
<dbReference type="InterPro" id="IPR007627">
    <property type="entry name" value="RNA_pol_sigma70_r2"/>
</dbReference>
<evidence type="ECO:0000259" key="7">
    <source>
        <dbReference type="Pfam" id="PF08281"/>
    </source>
</evidence>
<dbReference type="PANTHER" id="PTHR43133:SF59">
    <property type="entry name" value="ECF RNA POLYMERASE SIGMA FACTOR SIGR"/>
    <property type="match status" value="1"/>
</dbReference>
<dbReference type="OrthoDB" id="9803470at2"/>
<dbReference type="AlphaFoldDB" id="A0A2S9YV53"/>
<feature type="region of interest" description="Disordered" evidence="5">
    <location>
        <begin position="194"/>
        <end position="259"/>
    </location>
</feature>
<dbReference type="Gene3D" id="1.10.10.10">
    <property type="entry name" value="Winged helix-like DNA-binding domain superfamily/Winged helix DNA-binding domain"/>
    <property type="match status" value="1"/>
</dbReference>
<dbReference type="Gene3D" id="1.10.1740.10">
    <property type="match status" value="1"/>
</dbReference>
<organism evidence="8 9">
    <name type="scientific">Enhygromyxa salina</name>
    <dbReference type="NCBI Taxonomy" id="215803"/>
    <lineage>
        <taxon>Bacteria</taxon>
        <taxon>Pseudomonadati</taxon>
        <taxon>Myxococcota</taxon>
        <taxon>Polyangia</taxon>
        <taxon>Nannocystales</taxon>
        <taxon>Nannocystaceae</taxon>
        <taxon>Enhygromyxa</taxon>
    </lineage>
</organism>
<keyword evidence="2" id="KW-0805">Transcription regulation</keyword>
<comment type="caution">
    <text evidence="8">The sequence shown here is derived from an EMBL/GenBank/DDBJ whole genome shotgun (WGS) entry which is preliminary data.</text>
</comment>
<dbReference type="InterPro" id="IPR014284">
    <property type="entry name" value="RNA_pol_sigma-70_dom"/>
</dbReference>
<evidence type="ECO:0000256" key="1">
    <source>
        <dbReference type="ARBA" id="ARBA00010641"/>
    </source>
</evidence>
<reference evidence="8 9" key="1">
    <citation type="submission" date="2018-03" db="EMBL/GenBank/DDBJ databases">
        <title>Draft Genome Sequences of the Obligatory Marine Myxobacteria Enhygromyxa salina SWB007.</title>
        <authorList>
            <person name="Poehlein A."/>
            <person name="Moghaddam J.A."/>
            <person name="Harms H."/>
            <person name="Alanjari M."/>
            <person name="Koenig G.M."/>
            <person name="Daniel R."/>
            <person name="Schaeberle T.F."/>
        </authorList>
    </citation>
    <scope>NUCLEOTIDE SEQUENCE [LARGE SCALE GENOMIC DNA]</scope>
    <source>
        <strain evidence="8 9">SWB007</strain>
    </source>
</reference>
<protein>
    <submittedName>
        <fullName evidence="8">ECF RNA polymerase sigma factor SigR</fullName>
    </submittedName>
</protein>
<dbReference type="PANTHER" id="PTHR43133">
    <property type="entry name" value="RNA POLYMERASE ECF-TYPE SIGMA FACTO"/>
    <property type="match status" value="1"/>
</dbReference>
<evidence type="ECO:0000259" key="6">
    <source>
        <dbReference type="Pfam" id="PF04542"/>
    </source>
</evidence>
<dbReference type="GO" id="GO:0003677">
    <property type="term" value="F:DNA binding"/>
    <property type="evidence" value="ECO:0007669"/>
    <property type="project" value="InterPro"/>
</dbReference>
<dbReference type="InterPro" id="IPR013324">
    <property type="entry name" value="RNA_pol_sigma_r3/r4-like"/>
</dbReference>
<feature type="domain" description="RNA polymerase sigma factor 70 region 4 type 2" evidence="7">
    <location>
        <begin position="129"/>
        <end position="180"/>
    </location>
</feature>
<dbReference type="Proteomes" id="UP000238823">
    <property type="component" value="Unassembled WGS sequence"/>
</dbReference>
<name>A0A2S9YV53_9BACT</name>
<dbReference type="InterPro" id="IPR036388">
    <property type="entry name" value="WH-like_DNA-bd_sf"/>
</dbReference>
<dbReference type="InterPro" id="IPR039425">
    <property type="entry name" value="RNA_pol_sigma-70-like"/>
</dbReference>
<keyword evidence="4" id="KW-0804">Transcription</keyword>
<comment type="similarity">
    <text evidence="1">Belongs to the sigma-70 factor family. ECF subfamily.</text>
</comment>
<dbReference type="Pfam" id="PF04542">
    <property type="entry name" value="Sigma70_r2"/>
    <property type="match status" value="1"/>
</dbReference>
<feature type="compositionally biased region" description="Basic residues" evidence="5">
    <location>
        <begin position="210"/>
        <end position="229"/>
    </location>
</feature>
<dbReference type="Pfam" id="PF08281">
    <property type="entry name" value="Sigma70_r4_2"/>
    <property type="match status" value="1"/>
</dbReference>
<evidence type="ECO:0000313" key="8">
    <source>
        <dbReference type="EMBL" id="PRQ08978.1"/>
    </source>
</evidence>
<dbReference type="EMBL" id="PVNL01000031">
    <property type="protein sequence ID" value="PRQ08978.1"/>
    <property type="molecule type" value="Genomic_DNA"/>
</dbReference>
<dbReference type="CDD" id="cd06171">
    <property type="entry name" value="Sigma70_r4"/>
    <property type="match status" value="1"/>
</dbReference>
<accession>A0A2S9YV53</accession>
<evidence type="ECO:0000256" key="3">
    <source>
        <dbReference type="ARBA" id="ARBA00023082"/>
    </source>
</evidence>
<dbReference type="SUPFAM" id="SSF88946">
    <property type="entry name" value="Sigma2 domain of RNA polymerase sigma factors"/>
    <property type="match status" value="1"/>
</dbReference>
<keyword evidence="3" id="KW-0731">Sigma factor</keyword>
<sequence length="259" mass="28959">MTDPSSPPPMEAAARREFEQTALPLIDNLYGAAMRLTRDPSEAEDLVQDAMVRAFRFWSSFQQGTNIKAWMFTILRNTFINGYHRRGRKRSFQNDVSAQVRSLGPAVAVANSTSPPGPEEGMNSRITHARIREALESLPIDYRTAVTLADLEGLSYKEIAEVMECPIGTVMSRIYRGRKILHKLLYDHALEIGMVDDDDPPAGERESTRRKPPKSQAKRSGKRAPKRAGKQAERAETTEKTATPDAVDLAAYRDARKNA</sequence>